<sequence length="52" mass="5812">MKKIFEIPTRINVRGNYLSGNTFVGLDVGILIAPADYIQRNLTVGIRIHISL</sequence>
<dbReference type="EMBL" id="LAZR01012784">
    <property type="protein sequence ID" value="KKM25116.1"/>
    <property type="molecule type" value="Genomic_DNA"/>
</dbReference>
<reference evidence="1" key="1">
    <citation type="journal article" date="2015" name="Nature">
        <title>Complex archaea that bridge the gap between prokaryotes and eukaryotes.</title>
        <authorList>
            <person name="Spang A."/>
            <person name="Saw J.H."/>
            <person name="Jorgensen S.L."/>
            <person name="Zaremba-Niedzwiedzka K."/>
            <person name="Martijn J."/>
            <person name="Lind A.E."/>
            <person name="van Eijk R."/>
            <person name="Schleper C."/>
            <person name="Guy L."/>
            <person name="Ettema T.J."/>
        </authorList>
    </citation>
    <scope>NUCLEOTIDE SEQUENCE</scope>
</reference>
<evidence type="ECO:0000313" key="1">
    <source>
        <dbReference type="EMBL" id="KKM25116.1"/>
    </source>
</evidence>
<comment type="caution">
    <text evidence="1">The sequence shown here is derived from an EMBL/GenBank/DDBJ whole genome shotgun (WGS) entry which is preliminary data.</text>
</comment>
<proteinExistence type="predicted"/>
<gene>
    <name evidence="1" type="ORF">LCGC14_1598230</name>
</gene>
<accession>A0A0F9IBY0</accession>
<dbReference type="AlphaFoldDB" id="A0A0F9IBY0"/>
<organism evidence="1">
    <name type="scientific">marine sediment metagenome</name>
    <dbReference type="NCBI Taxonomy" id="412755"/>
    <lineage>
        <taxon>unclassified sequences</taxon>
        <taxon>metagenomes</taxon>
        <taxon>ecological metagenomes</taxon>
    </lineage>
</organism>
<protein>
    <submittedName>
        <fullName evidence="1">Uncharacterized protein</fullName>
    </submittedName>
</protein>
<name>A0A0F9IBY0_9ZZZZ</name>